<evidence type="ECO:0000256" key="4">
    <source>
        <dbReference type="ARBA" id="ARBA00022989"/>
    </source>
</evidence>
<keyword evidence="4 6" id="KW-1133">Transmembrane helix</keyword>
<organism evidence="8 9">
    <name type="scientific">Mariniphaga anaerophila</name>
    <dbReference type="NCBI Taxonomy" id="1484053"/>
    <lineage>
        <taxon>Bacteria</taxon>
        <taxon>Pseudomonadati</taxon>
        <taxon>Bacteroidota</taxon>
        <taxon>Bacteroidia</taxon>
        <taxon>Marinilabiliales</taxon>
        <taxon>Prolixibacteraceae</taxon>
        <taxon>Mariniphaga</taxon>
    </lineage>
</organism>
<keyword evidence="3 6" id="KW-0812">Transmembrane</keyword>
<dbReference type="InterPro" id="IPR010432">
    <property type="entry name" value="RDD"/>
</dbReference>
<feature type="transmembrane region" description="Helical" evidence="6">
    <location>
        <begin position="21"/>
        <end position="48"/>
    </location>
</feature>
<evidence type="ECO:0000256" key="1">
    <source>
        <dbReference type="ARBA" id="ARBA00004651"/>
    </source>
</evidence>
<gene>
    <name evidence="8" type="ORF">SAMN05444274_108135</name>
</gene>
<dbReference type="Pfam" id="PF06271">
    <property type="entry name" value="RDD"/>
    <property type="match status" value="1"/>
</dbReference>
<dbReference type="PANTHER" id="PTHR36115:SF9">
    <property type="entry name" value="LMO1584 PROTEIN"/>
    <property type="match status" value="1"/>
</dbReference>
<keyword evidence="2" id="KW-1003">Cell membrane</keyword>
<feature type="domain" description="RDD" evidence="7">
    <location>
        <begin position="21"/>
        <end position="149"/>
    </location>
</feature>
<dbReference type="GO" id="GO:0005886">
    <property type="term" value="C:plasma membrane"/>
    <property type="evidence" value="ECO:0007669"/>
    <property type="project" value="UniProtKB-SubCell"/>
</dbReference>
<comment type="subcellular location">
    <subcellularLocation>
        <location evidence="1">Cell membrane</location>
        <topology evidence="1">Multi-pass membrane protein</topology>
    </subcellularLocation>
</comment>
<feature type="transmembrane region" description="Helical" evidence="6">
    <location>
        <begin position="60"/>
        <end position="80"/>
    </location>
</feature>
<dbReference type="Proteomes" id="UP000184164">
    <property type="component" value="Unassembled WGS sequence"/>
</dbReference>
<feature type="transmembrane region" description="Helical" evidence="6">
    <location>
        <begin position="117"/>
        <end position="136"/>
    </location>
</feature>
<dbReference type="RefSeq" id="WP_083570815.1">
    <property type="nucleotide sequence ID" value="NZ_FQUM01000008.1"/>
</dbReference>
<dbReference type="InterPro" id="IPR051791">
    <property type="entry name" value="Pra-immunoreactive"/>
</dbReference>
<accession>A0A1M5E979</accession>
<sequence>MKLNDIFLNMYFNLNKPKVHAGFLLRLIAFMIDFVIISILNVVIITIFNVEYAVESEVWYPIYFFSHPYYIIINWLYFAILESNPYYQATIGKSILKLKVVDINGNKISFGKASGRFFAKIISGLILGIGFIMIAFTKNKQGLHDLSAGTFVKTKYS</sequence>
<evidence type="ECO:0000313" key="9">
    <source>
        <dbReference type="Proteomes" id="UP000184164"/>
    </source>
</evidence>
<proteinExistence type="predicted"/>
<dbReference type="OrthoDB" id="9793824at2"/>
<dbReference type="AlphaFoldDB" id="A0A1M5E979"/>
<keyword evidence="9" id="KW-1185">Reference proteome</keyword>
<evidence type="ECO:0000256" key="2">
    <source>
        <dbReference type="ARBA" id="ARBA00022475"/>
    </source>
</evidence>
<evidence type="ECO:0000313" key="8">
    <source>
        <dbReference type="EMBL" id="SHF75789.1"/>
    </source>
</evidence>
<evidence type="ECO:0000259" key="7">
    <source>
        <dbReference type="Pfam" id="PF06271"/>
    </source>
</evidence>
<evidence type="ECO:0000256" key="3">
    <source>
        <dbReference type="ARBA" id="ARBA00022692"/>
    </source>
</evidence>
<protein>
    <submittedName>
        <fullName evidence="8">Uncharacterized membrane protein YckC, RDD family</fullName>
    </submittedName>
</protein>
<dbReference type="EMBL" id="FQUM01000008">
    <property type="protein sequence ID" value="SHF75789.1"/>
    <property type="molecule type" value="Genomic_DNA"/>
</dbReference>
<keyword evidence="5 6" id="KW-0472">Membrane</keyword>
<name>A0A1M5E979_9BACT</name>
<evidence type="ECO:0000256" key="6">
    <source>
        <dbReference type="SAM" id="Phobius"/>
    </source>
</evidence>
<reference evidence="9" key="1">
    <citation type="submission" date="2016-11" db="EMBL/GenBank/DDBJ databases">
        <authorList>
            <person name="Varghese N."/>
            <person name="Submissions S."/>
        </authorList>
    </citation>
    <scope>NUCLEOTIDE SEQUENCE [LARGE SCALE GENOMIC DNA]</scope>
    <source>
        <strain evidence="9">DSM 26910</strain>
    </source>
</reference>
<evidence type="ECO:0000256" key="5">
    <source>
        <dbReference type="ARBA" id="ARBA00023136"/>
    </source>
</evidence>
<dbReference type="PANTHER" id="PTHR36115">
    <property type="entry name" value="PROLINE-RICH ANTIGEN HOMOLOG-RELATED"/>
    <property type="match status" value="1"/>
</dbReference>
<dbReference type="STRING" id="1484053.SAMN05444274_108135"/>